<dbReference type="RefSeq" id="XP_029219346.1">
    <property type="nucleotide sequence ID" value="XM_029364638.1"/>
</dbReference>
<dbReference type="SUPFAM" id="SSF74877">
    <property type="entry name" value="Major surface antigen p30, SAG1"/>
    <property type="match status" value="1"/>
</dbReference>
<name>A0A2A9MIC6_BESBE</name>
<dbReference type="GeneID" id="40311152"/>
<comment type="caution">
    <text evidence="3">The sequence shown here is derived from an EMBL/GenBank/DDBJ whole genome shotgun (WGS) entry which is preliminary data.</text>
</comment>
<dbReference type="InterPro" id="IPR007226">
    <property type="entry name" value="SRS_dom"/>
</dbReference>
<dbReference type="Gene3D" id="2.60.40.1320">
    <property type="entry name" value="SRS domain"/>
    <property type="match status" value="1"/>
</dbReference>
<keyword evidence="4" id="KW-1185">Reference proteome</keyword>
<dbReference type="GO" id="GO:0016020">
    <property type="term" value="C:membrane"/>
    <property type="evidence" value="ECO:0007669"/>
    <property type="project" value="InterPro"/>
</dbReference>
<evidence type="ECO:0000313" key="3">
    <source>
        <dbReference type="EMBL" id="PFH35337.1"/>
    </source>
</evidence>
<feature type="chain" id="PRO_5013219333" evidence="1">
    <location>
        <begin position="25"/>
        <end position="183"/>
    </location>
</feature>
<dbReference type="AlphaFoldDB" id="A0A2A9MIC6"/>
<evidence type="ECO:0000259" key="2">
    <source>
        <dbReference type="Pfam" id="PF04092"/>
    </source>
</evidence>
<evidence type="ECO:0000313" key="4">
    <source>
        <dbReference type="Proteomes" id="UP000224006"/>
    </source>
</evidence>
<reference evidence="3 4" key="1">
    <citation type="submission" date="2017-09" db="EMBL/GenBank/DDBJ databases">
        <title>Genome sequencing of Besnoitia besnoiti strain Bb-Ger1.</title>
        <authorList>
            <person name="Schares G."/>
            <person name="Venepally P."/>
            <person name="Lorenzi H.A."/>
        </authorList>
    </citation>
    <scope>NUCLEOTIDE SEQUENCE [LARGE SCALE GENOMIC DNA]</scope>
    <source>
        <strain evidence="3 4">Bb-Ger1</strain>
    </source>
</reference>
<dbReference type="KEGG" id="bbes:BESB_062240"/>
<feature type="domain" description="SRS" evidence="2">
    <location>
        <begin position="48"/>
        <end position="170"/>
    </location>
</feature>
<dbReference type="InterPro" id="IPR036755">
    <property type="entry name" value="SRS_dom_sf"/>
</dbReference>
<evidence type="ECO:0000256" key="1">
    <source>
        <dbReference type="SAM" id="SignalP"/>
    </source>
</evidence>
<dbReference type="Pfam" id="PF04092">
    <property type="entry name" value="SAG"/>
    <property type="match status" value="1"/>
</dbReference>
<protein>
    <submittedName>
        <fullName evidence="3">SAG-related sequence</fullName>
    </submittedName>
</protein>
<keyword evidence="1" id="KW-0732">Signal</keyword>
<feature type="signal peptide" evidence="1">
    <location>
        <begin position="1"/>
        <end position="24"/>
    </location>
</feature>
<proteinExistence type="predicted"/>
<organism evidence="3 4">
    <name type="scientific">Besnoitia besnoiti</name>
    <name type="common">Apicomplexan protozoan</name>
    <dbReference type="NCBI Taxonomy" id="94643"/>
    <lineage>
        <taxon>Eukaryota</taxon>
        <taxon>Sar</taxon>
        <taxon>Alveolata</taxon>
        <taxon>Apicomplexa</taxon>
        <taxon>Conoidasida</taxon>
        <taxon>Coccidia</taxon>
        <taxon>Eucoccidiorida</taxon>
        <taxon>Eimeriorina</taxon>
        <taxon>Sarcocystidae</taxon>
        <taxon>Besnoitia</taxon>
    </lineage>
</organism>
<dbReference type="EMBL" id="NWUJ01000005">
    <property type="protein sequence ID" value="PFH35337.1"/>
    <property type="molecule type" value="Genomic_DNA"/>
</dbReference>
<sequence>MAISHVRAQRLAFGIVFTVGLLSSRTLNARTAEESPPSTPQECQASGGGITVTVDANTREASFACGQDLINLWPNNDKNLISFCKDRSCTGAEDLVNTFGSKTTLKVISSYEATYEVTKGESAATIYTLNVGGLLKEPKEIYFICANKDYSNTQERQPQPAGQCLVTVLVPQQLDPGRLNQRI</sequence>
<dbReference type="VEuPathDB" id="ToxoDB:BESB_062240"/>
<dbReference type="Proteomes" id="UP000224006">
    <property type="component" value="Chromosome V"/>
</dbReference>
<gene>
    <name evidence="3" type="ORF">BESB_062240</name>
</gene>
<accession>A0A2A9MIC6</accession>